<dbReference type="Proteomes" id="UP000287410">
    <property type="component" value="Unassembled WGS sequence"/>
</dbReference>
<accession>A0ABY0C0D2</accession>
<feature type="transmembrane region" description="Helical" evidence="1">
    <location>
        <begin position="184"/>
        <end position="205"/>
    </location>
</feature>
<name>A0ABY0C0D2_9GAMM</name>
<feature type="transmembrane region" description="Helical" evidence="1">
    <location>
        <begin position="20"/>
        <end position="38"/>
    </location>
</feature>
<dbReference type="PANTHER" id="PTHR34473">
    <property type="entry name" value="UPF0699 TRANSMEMBRANE PROTEIN YDBS"/>
    <property type="match status" value="1"/>
</dbReference>
<dbReference type="InterPro" id="IPR005182">
    <property type="entry name" value="YdbS-like_PH"/>
</dbReference>
<dbReference type="PANTHER" id="PTHR34473:SF2">
    <property type="entry name" value="UPF0699 TRANSMEMBRANE PROTEIN YDBT"/>
    <property type="match status" value="1"/>
</dbReference>
<evidence type="ECO:0000313" key="4">
    <source>
        <dbReference type="Proteomes" id="UP000287410"/>
    </source>
</evidence>
<protein>
    <recommendedName>
        <fullName evidence="2">YdbS-like PH domain-containing protein</fullName>
    </recommendedName>
</protein>
<dbReference type="Pfam" id="PF03703">
    <property type="entry name" value="bPH_2"/>
    <property type="match status" value="2"/>
</dbReference>
<proteinExistence type="predicted"/>
<sequence length="513" mass="58084">MQRVSAYTLIYFLGRSIVQLVRQGSNFIPLLVILFAGGEHLRQLALPVLLIAIPVGLCLHAGLSWWFFRYQNDNTRLFIRSGIFKRTQLTLDYARIQQADIRQPWYFRPLGLAVLGVDSAGSESKEVELAGIPFAHAQTLKEQMLHESRSKGSVSQGHPVDGSEASGDNSPSTIYQFTLGLKEIARYGLMHNPVLLALPILLYPLSQGDILDDLIDQHLQQLMQSFNHISQDESGWALLIALTLGAIALLVALSVVIAIVRFYRFSLHIFAGTSDGTAAETAKDPAHKNLHRYQSRFGLFTIASRTFQYLRLQRVVIQQGLVARLISRYSMRVNQSGQVQRQQQKAFFLPVLDQSRLDDIKIQLGLAQTPEWKRTHKASMVLPFLISVAFITAAATLISSFDLKVILHALWISTLVSGLVQWLSWRKRAVFVNDHWFATQQGILGKQQRWVPAHKIQALTLRQGPWLRYWGMLSLQVYSAAGRETISWLPESELQRISEHLLTNSKTFHGRWM</sequence>
<feature type="transmembrane region" description="Helical" evidence="1">
    <location>
        <begin position="405"/>
        <end position="425"/>
    </location>
</feature>
<dbReference type="RefSeq" id="WP_126788735.1">
    <property type="nucleotide sequence ID" value="NZ_PIPN01000002.1"/>
</dbReference>
<reference evidence="3 4" key="1">
    <citation type="journal article" date="2018" name="Front. Microbiol.">
        <title>Genome-Based Analysis Reveals the Taxonomy and Diversity of the Family Idiomarinaceae.</title>
        <authorList>
            <person name="Liu Y."/>
            <person name="Lai Q."/>
            <person name="Shao Z."/>
        </authorList>
    </citation>
    <scope>NUCLEOTIDE SEQUENCE [LARGE SCALE GENOMIC DNA]</scope>
    <source>
        <strain evidence="3 4">GBSy1</strain>
    </source>
</reference>
<feature type="transmembrane region" description="Helical" evidence="1">
    <location>
        <begin position="380"/>
        <end position="399"/>
    </location>
</feature>
<evidence type="ECO:0000256" key="1">
    <source>
        <dbReference type="SAM" id="Phobius"/>
    </source>
</evidence>
<keyword evidence="1" id="KW-0472">Membrane</keyword>
<feature type="transmembrane region" description="Helical" evidence="1">
    <location>
        <begin position="44"/>
        <end position="68"/>
    </location>
</feature>
<evidence type="ECO:0000313" key="3">
    <source>
        <dbReference type="EMBL" id="RUO30760.1"/>
    </source>
</evidence>
<dbReference type="EMBL" id="PIPN01000002">
    <property type="protein sequence ID" value="RUO30760.1"/>
    <property type="molecule type" value="Genomic_DNA"/>
</dbReference>
<keyword evidence="4" id="KW-1185">Reference proteome</keyword>
<gene>
    <name evidence="3" type="ORF">CWE12_05840</name>
</gene>
<keyword evidence="1" id="KW-0812">Transmembrane</keyword>
<organism evidence="3 4">
    <name type="scientific">Aliidiomarina sedimenti</name>
    <dbReference type="NCBI Taxonomy" id="1933879"/>
    <lineage>
        <taxon>Bacteria</taxon>
        <taxon>Pseudomonadati</taxon>
        <taxon>Pseudomonadota</taxon>
        <taxon>Gammaproteobacteria</taxon>
        <taxon>Alteromonadales</taxon>
        <taxon>Idiomarinaceae</taxon>
        <taxon>Aliidiomarina</taxon>
    </lineage>
</organism>
<comment type="caution">
    <text evidence="3">The sequence shown here is derived from an EMBL/GenBank/DDBJ whole genome shotgun (WGS) entry which is preliminary data.</text>
</comment>
<keyword evidence="1" id="KW-1133">Transmembrane helix</keyword>
<feature type="domain" description="YdbS-like PH" evidence="2">
    <location>
        <begin position="65"/>
        <end position="143"/>
    </location>
</feature>
<feature type="domain" description="YdbS-like PH" evidence="2">
    <location>
        <begin position="425"/>
        <end position="500"/>
    </location>
</feature>
<evidence type="ECO:0000259" key="2">
    <source>
        <dbReference type="Pfam" id="PF03703"/>
    </source>
</evidence>
<feature type="transmembrane region" description="Helical" evidence="1">
    <location>
        <begin position="236"/>
        <end position="260"/>
    </location>
</feature>